<keyword evidence="1" id="KW-1133">Transmembrane helix</keyword>
<protein>
    <submittedName>
        <fullName evidence="2">Uncharacterized protein</fullName>
    </submittedName>
</protein>
<keyword evidence="1" id="KW-0812">Transmembrane</keyword>
<feature type="transmembrane region" description="Helical" evidence="1">
    <location>
        <begin position="21"/>
        <end position="48"/>
    </location>
</feature>
<organism evidence="2">
    <name type="scientific">marine sediment metagenome</name>
    <dbReference type="NCBI Taxonomy" id="412755"/>
    <lineage>
        <taxon>unclassified sequences</taxon>
        <taxon>metagenomes</taxon>
        <taxon>ecological metagenomes</taxon>
    </lineage>
</organism>
<evidence type="ECO:0000256" key="1">
    <source>
        <dbReference type="SAM" id="Phobius"/>
    </source>
</evidence>
<gene>
    <name evidence="2" type="ORF">S01H4_23864</name>
</gene>
<name>X1C9X0_9ZZZZ</name>
<sequence length="50" mass="5865">ENNKKKKKKKKGKKNKKKIQKLLLEWVTRLTSGFDICSISVFGLFIFLPL</sequence>
<reference evidence="2" key="1">
    <citation type="journal article" date="2014" name="Front. Microbiol.">
        <title>High frequency of phylogenetically diverse reductive dehalogenase-homologous genes in deep subseafloor sedimentary metagenomes.</title>
        <authorList>
            <person name="Kawai M."/>
            <person name="Futagami T."/>
            <person name="Toyoda A."/>
            <person name="Takaki Y."/>
            <person name="Nishi S."/>
            <person name="Hori S."/>
            <person name="Arai W."/>
            <person name="Tsubouchi T."/>
            <person name="Morono Y."/>
            <person name="Uchiyama I."/>
            <person name="Ito T."/>
            <person name="Fujiyama A."/>
            <person name="Inagaki F."/>
            <person name="Takami H."/>
        </authorList>
    </citation>
    <scope>NUCLEOTIDE SEQUENCE</scope>
    <source>
        <strain evidence="2">Expedition CK06-06</strain>
    </source>
</reference>
<dbReference type="AlphaFoldDB" id="X1C9X0"/>
<comment type="caution">
    <text evidence="2">The sequence shown here is derived from an EMBL/GenBank/DDBJ whole genome shotgun (WGS) entry which is preliminary data.</text>
</comment>
<keyword evidence="1" id="KW-0472">Membrane</keyword>
<proteinExistence type="predicted"/>
<evidence type="ECO:0000313" key="2">
    <source>
        <dbReference type="EMBL" id="GAG81151.1"/>
    </source>
</evidence>
<accession>X1C9X0</accession>
<dbReference type="EMBL" id="BART01011132">
    <property type="protein sequence ID" value="GAG81151.1"/>
    <property type="molecule type" value="Genomic_DNA"/>
</dbReference>
<feature type="non-terminal residue" evidence="2">
    <location>
        <position position="1"/>
    </location>
</feature>